<dbReference type="Pfam" id="PF09949">
    <property type="entry name" value="APP1_cat"/>
    <property type="match status" value="1"/>
</dbReference>
<evidence type="ECO:0000256" key="6">
    <source>
        <dbReference type="ARBA" id="ARBA00023136"/>
    </source>
</evidence>
<dbReference type="SUPFAM" id="SSF144091">
    <property type="entry name" value="Rhomboid-like"/>
    <property type="match status" value="1"/>
</dbReference>
<keyword evidence="11" id="KW-1185">Reference proteome</keyword>
<evidence type="ECO:0000256" key="3">
    <source>
        <dbReference type="ARBA" id="ARBA00022692"/>
    </source>
</evidence>
<evidence type="ECO:0000256" key="4">
    <source>
        <dbReference type="ARBA" id="ARBA00022801"/>
    </source>
</evidence>
<dbReference type="PANTHER" id="PTHR43731">
    <property type="entry name" value="RHOMBOID PROTEASE"/>
    <property type="match status" value="1"/>
</dbReference>
<proteinExistence type="inferred from homology"/>
<dbReference type="InterPro" id="IPR022764">
    <property type="entry name" value="Peptidase_S54_rhomboid_dom"/>
</dbReference>
<gene>
    <name evidence="10" type="ORF">ZT3D7_G10473</name>
</gene>
<sequence length="752" mass="82742">MADGAFFSQTATWLGKPDTYGTTRRFMYSMPSANPKPVMRIVFGLIGVNAAVFGAWHYAIAYRDHRLLRTMNAHFKLSETNLKEGRYHTLITSAFSHTDFRHILFNMFGLYTFGSIISRVPGVGGLHIMGIVLGSAFAGSAATVYQKSKTQPRISRDRWLNSSRTAVIRHTWEALGASGSVMGLAAAATCLSPFNKMVVLPIPIPMPLWVLMIAYVGLDTYYMDSGSKTSSGNIVGHTAHLGGFAFGFLYYLFQLRNRGASAGVTMKLALLLLHVATALAKGRNQLLCSNVTPPTSFAKWISPFSNIASAFVHDIPISHCNNIFGKHSAEAAECRQHQCPTKYDRAQFSRIEIASWPQYANISDDGMSITTLVQGYAFAAPECGSLPIKRRAALGRLLRMTGFNISWTPDAMMPREYVSWAVNGAPPVVTIDNTSTALDVSTGTYGHFETFHTNHLASSYPNTTDILSTPVTLNLAGCHEANISLPTTVETLIVPPTGLTIISDIDDILRVSEIWDPKQAFLDLFTRPYQPWLDLPSVFASWHAAVPDAHFHYTSDVPELSSAFYANSTLAHYPFGSFDFRPTVFTSYSQVSTPRYHNILRQLETFPSRNFVLLGDTSTSSTLSAYVRLAHEFPEQIQCIIVRDVSATEPANWIVPTLAPLRRLKGKFLIYAVPAELRNVTDVLGRLAGRDGRGVGCGGLETDTGLKGYGAVEAWVRTGWGVVSAYTQCWLLGSVRPHVGCRFDRRVELGRG</sequence>
<evidence type="ECO:0000259" key="8">
    <source>
        <dbReference type="Pfam" id="PF01694"/>
    </source>
</evidence>
<evidence type="ECO:0000313" key="11">
    <source>
        <dbReference type="Proteomes" id="UP000215127"/>
    </source>
</evidence>
<dbReference type="EMBL" id="LT853702">
    <property type="protein sequence ID" value="SMQ55318.1"/>
    <property type="molecule type" value="Genomic_DNA"/>
</dbReference>
<dbReference type="InterPro" id="IPR035952">
    <property type="entry name" value="Rhomboid-like_sf"/>
</dbReference>
<name>A0A1X7S6L2_ZYMT9</name>
<dbReference type="InterPro" id="IPR019236">
    <property type="entry name" value="APP1_cat"/>
</dbReference>
<evidence type="ECO:0000256" key="5">
    <source>
        <dbReference type="ARBA" id="ARBA00022989"/>
    </source>
</evidence>
<evidence type="ECO:0000256" key="7">
    <source>
        <dbReference type="SAM" id="Phobius"/>
    </source>
</evidence>
<keyword evidence="6 7" id="KW-0472">Membrane</keyword>
<accession>A0A1X7S6L2</accession>
<dbReference type="AlphaFoldDB" id="A0A1X7S6L2"/>
<keyword evidence="4" id="KW-0378">Hydrolase</keyword>
<feature type="domain" description="Peptidase S54 rhomboid" evidence="8">
    <location>
        <begin position="85"/>
        <end position="254"/>
    </location>
</feature>
<dbReference type="GO" id="GO:0004252">
    <property type="term" value="F:serine-type endopeptidase activity"/>
    <property type="evidence" value="ECO:0007669"/>
    <property type="project" value="InterPro"/>
</dbReference>
<keyword evidence="3 7" id="KW-0812">Transmembrane</keyword>
<keyword evidence="5 7" id="KW-1133">Transmembrane helix</keyword>
<dbReference type="Gene3D" id="1.20.1540.10">
    <property type="entry name" value="Rhomboid-like"/>
    <property type="match status" value="1"/>
</dbReference>
<dbReference type="GO" id="GO:0016020">
    <property type="term" value="C:membrane"/>
    <property type="evidence" value="ECO:0007669"/>
    <property type="project" value="UniProtKB-SubCell"/>
</dbReference>
<feature type="domain" description="Phosphatidate phosphatase APP1 catalytic" evidence="9">
    <location>
        <begin position="500"/>
        <end position="644"/>
    </location>
</feature>
<evidence type="ECO:0008006" key="12">
    <source>
        <dbReference type="Google" id="ProtNLM"/>
    </source>
</evidence>
<dbReference type="Pfam" id="PF01694">
    <property type="entry name" value="Rhomboid"/>
    <property type="match status" value="1"/>
</dbReference>
<organism evidence="10 11">
    <name type="scientific">Zymoseptoria tritici (strain ST99CH_3D7)</name>
    <dbReference type="NCBI Taxonomy" id="1276538"/>
    <lineage>
        <taxon>Eukaryota</taxon>
        <taxon>Fungi</taxon>
        <taxon>Dikarya</taxon>
        <taxon>Ascomycota</taxon>
        <taxon>Pezizomycotina</taxon>
        <taxon>Dothideomycetes</taxon>
        <taxon>Dothideomycetidae</taxon>
        <taxon>Mycosphaerellales</taxon>
        <taxon>Mycosphaerellaceae</taxon>
        <taxon>Zymoseptoria</taxon>
    </lineage>
</organism>
<dbReference type="GO" id="GO:0008195">
    <property type="term" value="F:phosphatidate phosphatase activity"/>
    <property type="evidence" value="ECO:0007669"/>
    <property type="project" value="InterPro"/>
</dbReference>
<dbReference type="PANTHER" id="PTHR43731:SF14">
    <property type="entry name" value="PRESENILIN-ASSOCIATED RHOMBOID-LIKE PROTEIN, MITOCHONDRIAL"/>
    <property type="match status" value="1"/>
</dbReference>
<comment type="similarity">
    <text evidence="2">Belongs to the peptidase S54 family.</text>
</comment>
<feature type="transmembrane region" description="Helical" evidence="7">
    <location>
        <begin position="234"/>
        <end position="253"/>
    </location>
</feature>
<evidence type="ECO:0000313" key="10">
    <source>
        <dbReference type="EMBL" id="SMQ55318.1"/>
    </source>
</evidence>
<evidence type="ECO:0000256" key="2">
    <source>
        <dbReference type="ARBA" id="ARBA00009045"/>
    </source>
</evidence>
<comment type="subcellular location">
    <subcellularLocation>
        <location evidence="1">Membrane</location>
        <topology evidence="1">Multi-pass membrane protein</topology>
    </subcellularLocation>
</comment>
<feature type="transmembrane region" description="Helical" evidence="7">
    <location>
        <begin position="103"/>
        <end position="120"/>
    </location>
</feature>
<feature type="transmembrane region" description="Helical" evidence="7">
    <location>
        <begin position="166"/>
        <end position="188"/>
    </location>
</feature>
<dbReference type="STRING" id="1276538.A0A1X7S6L2"/>
<reference evidence="10 11" key="1">
    <citation type="submission" date="2016-06" db="EMBL/GenBank/DDBJ databases">
        <authorList>
            <person name="Kjaerup R.B."/>
            <person name="Dalgaard T.S."/>
            <person name="Juul-Madsen H.R."/>
        </authorList>
    </citation>
    <scope>NUCLEOTIDE SEQUENCE [LARGE SCALE GENOMIC DNA]</scope>
</reference>
<feature type="transmembrane region" description="Helical" evidence="7">
    <location>
        <begin position="200"/>
        <end position="222"/>
    </location>
</feature>
<feature type="transmembrane region" description="Helical" evidence="7">
    <location>
        <begin position="38"/>
        <end position="61"/>
    </location>
</feature>
<dbReference type="Proteomes" id="UP000215127">
    <property type="component" value="Chromosome 11"/>
</dbReference>
<evidence type="ECO:0000259" key="9">
    <source>
        <dbReference type="Pfam" id="PF09949"/>
    </source>
</evidence>
<evidence type="ECO:0000256" key="1">
    <source>
        <dbReference type="ARBA" id="ARBA00004141"/>
    </source>
</evidence>
<dbReference type="InterPro" id="IPR050925">
    <property type="entry name" value="Rhomboid_protease_S54"/>
</dbReference>
<protein>
    <recommendedName>
        <fullName evidence="12">Peptidase S54 rhomboid domain-containing protein</fullName>
    </recommendedName>
</protein>
<feature type="transmembrane region" description="Helical" evidence="7">
    <location>
        <begin position="126"/>
        <end position="145"/>
    </location>
</feature>